<organism evidence="1 2">
    <name type="scientific">Thalassolituus maritimus</name>
    <dbReference type="NCBI Taxonomy" id="484498"/>
    <lineage>
        <taxon>Bacteria</taxon>
        <taxon>Pseudomonadati</taxon>
        <taxon>Pseudomonadota</taxon>
        <taxon>Gammaproteobacteria</taxon>
        <taxon>Oceanospirillales</taxon>
        <taxon>Oceanospirillaceae</taxon>
        <taxon>Thalassolituus</taxon>
    </lineage>
</organism>
<reference evidence="1 2" key="1">
    <citation type="submission" date="2024-04" db="EMBL/GenBank/DDBJ databases">
        <title>Draft genome sequence of Thalassolituus maritimus NBRC 116585.</title>
        <authorList>
            <person name="Miyakawa T."/>
            <person name="Kusuya Y."/>
            <person name="Miura T."/>
        </authorList>
    </citation>
    <scope>NUCLEOTIDE SEQUENCE [LARGE SCALE GENOMIC DNA]</scope>
    <source>
        <strain evidence="1 2">5NW40-0001</strain>
    </source>
</reference>
<keyword evidence="2" id="KW-1185">Reference proteome</keyword>
<protein>
    <submittedName>
        <fullName evidence="1">Uncharacterized protein</fullName>
    </submittedName>
</protein>
<name>A0ABQ0A0C4_9GAMM</name>
<dbReference type="Proteomes" id="UP001481413">
    <property type="component" value="Unassembled WGS sequence"/>
</dbReference>
<comment type="caution">
    <text evidence="1">The sequence shown here is derived from an EMBL/GenBank/DDBJ whole genome shotgun (WGS) entry which is preliminary data.</text>
</comment>
<evidence type="ECO:0000313" key="2">
    <source>
        <dbReference type="Proteomes" id="UP001481413"/>
    </source>
</evidence>
<sequence length="220" mass="25123">MTEVTRMSLNQLLMLGFSVSIEGGRLRVVYLNGTQKQLSEDEALAVVRDIGKLTPDIMMTYEEYDAGNYKLKQGVYRPSLRLEFSPVANCPKDPICFFNVVLTRQRSKAGHYEKGDPLPKGHFTVERKQKFRAFWESCGLATNFSPTKYHERMGKLKGLIFTGTRNEEKRNKINDVKPLEISADRVRSLVATHKKRTDSALSAPNYRIESAHKDWGDCPF</sequence>
<gene>
    <name evidence="1" type="ORF">NBRC116585_19590</name>
</gene>
<accession>A0ABQ0A0C4</accession>
<evidence type="ECO:0000313" key="1">
    <source>
        <dbReference type="EMBL" id="GAA6145841.1"/>
    </source>
</evidence>
<proteinExistence type="predicted"/>
<dbReference type="EMBL" id="BAABWH010000005">
    <property type="protein sequence ID" value="GAA6145841.1"/>
    <property type="molecule type" value="Genomic_DNA"/>
</dbReference>